<proteinExistence type="predicted"/>
<organism evidence="2">
    <name type="scientific">Medicago truncatula</name>
    <name type="common">Barrel medic</name>
    <name type="synonym">Medicago tribuloides</name>
    <dbReference type="NCBI Taxonomy" id="3880"/>
    <lineage>
        <taxon>Eukaryota</taxon>
        <taxon>Viridiplantae</taxon>
        <taxon>Streptophyta</taxon>
        <taxon>Embryophyta</taxon>
        <taxon>Tracheophyta</taxon>
        <taxon>Spermatophyta</taxon>
        <taxon>Magnoliopsida</taxon>
        <taxon>eudicotyledons</taxon>
        <taxon>Gunneridae</taxon>
        <taxon>Pentapetalae</taxon>
        <taxon>rosids</taxon>
        <taxon>fabids</taxon>
        <taxon>Fabales</taxon>
        <taxon>Fabaceae</taxon>
        <taxon>Papilionoideae</taxon>
        <taxon>50 kb inversion clade</taxon>
        <taxon>NPAAA clade</taxon>
        <taxon>Hologalegina</taxon>
        <taxon>IRL clade</taxon>
        <taxon>Trifolieae</taxon>
        <taxon>Medicago</taxon>
    </lineage>
</organism>
<evidence type="ECO:0000313" key="2">
    <source>
        <dbReference type="EMBL" id="RHN62740.1"/>
    </source>
</evidence>
<evidence type="ECO:0000256" key="1">
    <source>
        <dbReference type="SAM" id="Phobius"/>
    </source>
</evidence>
<protein>
    <recommendedName>
        <fullName evidence="3">Transmembrane protein</fullName>
    </recommendedName>
</protein>
<dbReference type="Gramene" id="rna25345">
    <property type="protein sequence ID" value="RHN62740.1"/>
    <property type="gene ID" value="gene25345"/>
</dbReference>
<keyword evidence="1" id="KW-1133">Transmembrane helix</keyword>
<reference evidence="2" key="1">
    <citation type="journal article" date="2018" name="Nat. Plants">
        <title>Whole-genome landscape of Medicago truncatula symbiotic genes.</title>
        <authorList>
            <person name="Pecrix Y."/>
            <person name="Gamas P."/>
            <person name="Carrere S."/>
        </authorList>
    </citation>
    <scope>NUCLEOTIDE SEQUENCE</scope>
    <source>
        <tissue evidence="2">Leaves</tissue>
    </source>
</reference>
<accession>A0A396IAX8</accession>
<keyword evidence="1" id="KW-0812">Transmembrane</keyword>
<comment type="caution">
    <text evidence="2">The sequence shown here is derived from an EMBL/GenBank/DDBJ whole genome shotgun (WGS) entry which is preliminary data.</text>
</comment>
<feature type="transmembrane region" description="Helical" evidence="1">
    <location>
        <begin position="28"/>
        <end position="50"/>
    </location>
</feature>
<evidence type="ECO:0008006" key="3">
    <source>
        <dbReference type="Google" id="ProtNLM"/>
    </source>
</evidence>
<gene>
    <name evidence="2" type="ORF">MtrunA17_Chr4g0050691</name>
</gene>
<keyword evidence="1" id="KW-0472">Membrane</keyword>
<name>A0A396IAX8_MEDTR</name>
<dbReference type="Proteomes" id="UP000265566">
    <property type="component" value="Chromosome 4"/>
</dbReference>
<dbReference type="AlphaFoldDB" id="A0A396IAX8"/>
<sequence>MIFFYFLKHKYDMNVTFFKKNYMNVYKLHFYLVDYNLLILIEIELKLIILKIFSIRVKQQ</sequence>
<dbReference type="EMBL" id="PSQE01000004">
    <property type="protein sequence ID" value="RHN62740.1"/>
    <property type="molecule type" value="Genomic_DNA"/>
</dbReference>